<comment type="caution">
    <text evidence="2">The sequence shown here is derived from an EMBL/GenBank/DDBJ whole genome shotgun (WGS) entry which is preliminary data.</text>
</comment>
<gene>
    <name evidence="2" type="ORF">EZS28_012578</name>
</gene>
<dbReference type="Proteomes" id="UP000324800">
    <property type="component" value="Unassembled WGS sequence"/>
</dbReference>
<name>A0A5J4WAC9_9EUKA</name>
<feature type="compositionally biased region" description="Basic and acidic residues" evidence="1">
    <location>
        <begin position="24"/>
        <end position="37"/>
    </location>
</feature>
<dbReference type="AlphaFoldDB" id="A0A5J4WAC9"/>
<dbReference type="EMBL" id="SNRW01002727">
    <property type="protein sequence ID" value="KAA6391894.1"/>
    <property type="molecule type" value="Genomic_DNA"/>
</dbReference>
<evidence type="ECO:0000256" key="1">
    <source>
        <dbReference type="SAM" id="MobiDB-lite"/>
    </source>
</evidence>
<feature type="compositionally biased region" description="Acidic residues" evidence="1">
    <location>
        <begin position="38"/>
        <end position="49"/>
    </location>
</feature>
<organism evidence="2 3">
    <name type="scientific">Streblomastix strix</name>
    <dbReference type="NCBI Taxonomy" id="222440"/>
    <lineage>
        <taxon>Eukaryota</taxon>
        <taxon>Metamonada</taxon>
        <taxon>Preaxostyla</taxon>
        <taxon>Oxymonadida</taxon>
        <taxon>Streblomastigidae</taxon>
        <taxon>Streblomastix</taxon>
    </lineage>
</organism>
<accession>A0A5J4WAC9</accession>
<reference evidence="2 3" key="1">
    <citation type="submission" date="2019-03" db="EMBL/GenBank/DDBJ databases">
        <title>Single cell metagenomics reveals metabolic interactions within the superorganism composed of flagellate Streblomastix strix and complex community of Bacteroidetes bacteria on its surface.</title>
        <authorList>
            <person name="Treitli S.C."/>
            <person name="Kolisko M."/>
            <person name="Husnik F."/>
            <person name="Keeling P."/>
            <person name="Hampl V."/>
        </authorList>
    </citation>
    <scope>NUCLEOTIDE SEQUENCE [LARGE SCALE GENOMIC DNA]</scope>
    <source>
        <strain evidence="2">ST1C</strain>
    </source>
</reference>
<feature type="region of interest" description="Disordered" evidence="1">
    <location>
        <begin position="1"/>
        <end position="49"/>
    </location>
</feature>
<evidence type="ECO:0000313" key="2">
    <source>
        <dbReference type="EMBL" id="KAA6391894.1"/>
    </source>
</evidence>
<proteinExistence type="predicted"/>
<sequence>MCDAGGSGYNEARGMKKRNNNYNIKEKEKVNSNRNENDEQDDNLQFEDNDAGFGLNNHPSCVRSIINSSVRSLHAMLLVIAKKKQTIKITQKFWEKEKRNNYCDKNDIVDIKISSEIIIKEELEERGGIESLQLLCMDYTHRPENTVAQMALDELTRF</sequence>
<protein>
    <submittedName>
        <fullName evidence="2">Uncharacterized protein</fullName>
    </submittedName>
</protein>
<evidence type="ECO:0000313" key="3">
    <source>
        <dbReference type="Proteomes" id="UP000324800"/>
    </source>
</evidence>